<evidence type="ECO:0000313" key="2">
    <source>
        <dbReference type="Proteomes" id="UP000186817"/>
    </source>
</evidence>
<evidence type="ECO:0000313" key="1">
    <source>
        <dbReference type="EMBL" id="OLP74693.1"/>
    </source>
</evidence>
<keyword evidence="2" id="KW-1185">Reference proteome</keyword>
<reference evidence="1 2" key="1">
    <citation type="submission" date="2016-02" db="EMBL/GenBank/DDBJ databases">
        <title>Genome analysis of coral dinoflagellate symbionts highlights evolutionary adaptations to a symbiotic lifestyle.</title>
        <authorList>
            <person name="Aranda M."/>
            <person name="Li Y."/>
            <person name="Liew Y.J."/>
            <person name="Baumgarten S."/>
            <person name="Simakov O."/>
            <person name="Wilson M."/>
            <person name="Piel J."/>
            <person name="Ashoor H."/>
            <person name="Bougouffa S."/>
            <person name="Bajic V.B."/>
            <person name="Ryu T."/>
            <person name="Ravasi T."/>
            <person name="Bayer T."/>
            <person name="Micklem G."/>
            <person name="Kim H."/>
            <person name="Bhak J."/>
            <person name="Lajeunesse T.C."/>
            <person name="Voolstra C.R."/>
        </authorList>
    </citation>
    <scope>NUCLEOTIDE SEQUENCE [LARGE SCALE GENOMIC DNA]</scope>
    <source>
        <strain evidence="1 2">CCMP2467</strain>
    </source>
</reference>
<comment type="caution">
    <text evidence="1">The sequence shown here is derived from an EMBL/GenBank/DDBJ whole genome shotgun (WGS) entry which is preliminary data.</text>
</comment>
<dbReference type="AlphaFoldDB" id="A0A1Q9BVF5"/>
<proteinExistence type="predicted"/>
<name>A0A1Q9BVF5_SYMMI</name>
<protein>
    <submittedName>
        <fullName evidence="1">Uncharacterized protein</fullName>
    </submittedName>
</protein>
<organism evidence="1 2">
    <name type="scientific">Symbiodinium microadriaticum</name>
    <name type="common">Dinoflagellate</name>
    <name type="synonym">Zooxanthella microadriatica</name>
    <dbReference type="NCBI Taxonomy" id="2951"/>
    <lineage>
        <taxon>Eukaryota</taxon>
        <taxon>Sar</taxon>
        <taxon>Alveolata</taxon>
        <taxon>Dinophyceae</taxon>
        <taxon>Suessiales</taxon>
        <taxon>Symbiodiniaceae</taxon>
        <taxon>Symbiodinium</taxon>
    </lineage>
</organism>
<sequence length="56" mass="6246">MQKPSPHRLCAALCAPPIPKLRFPRQSESVASRLSQLEYEAFACMILGFLRSLGTQ</sequence>
<accession>A0A1Q9BVF5</accession>
<feature type="non-terminal residue" evidence="1">
    <location>
        <position position="56"/>
    </location>
</feature>
<gene>
    <name evidence="1" type="ORF">AK812_SmicGene45700</name>
</gene>
<dbReference type="Proteomes" id="UP000186817">
    <property type="component" value="Unassembled WGS sequence"/>
</dbReference>
<dbReference type="EMBL" id="LSRX01003341">
    <property type="protein sequence ID" value="OLP74693.1"/>
    <property type="molecule type" value="Genomic_DNA"/>
</dbReference>